<proteinExistence type="predicted"/>
<organism evidence="1 2">
    <name type="scientific">Lentisphaera profundi</name>
    <dbReference type="NCBI Taxonomy" id="1658616"/>
    <lineage>
        <taxon>Bacteria</taxon>
        <taxon>Pseudomonadati</taxon>
        <taxon>Lentisphaerota</taxon>
        <taxon>Lentisphaeria</taxon>
        <taxon>Lentisphaerales</taxon>
        <taxon>Lentisphaeraceae</taxon>
        <taxon>Lentisphaera</taxon>
    </lineage>
</organism>
<dbReference type="EMBL" id="CP117811">
    <property type="protein sequence ID" value="WDE96362.1"/>
    <property type="molecule type" value="Genomic_DNA"/>
</dbReference>
<dbReference type="RefSeq" id="WP_274150428.1">
    <property type="nucleotide sequence ID" value="NZ_CP117811.1"/>
</dbReference>
<name>A0ABY7VQS5_9BACT</name>
<evidence type="ECO:0000313" key="1">
    <source>
        <dbReference type="EMBL" id="WDE96362.1"/>
    </source>
</evidence>
<accession>A0ABY7VQS5</accession>
<keyword evidence="2" id="KW-1185">Reference proteome</keyword>
<reference evidence="1 2" key="1">
    <citation type="submission" date="2023-02" db="EMBL/GenBank/DDBJ databases">
        <title>Genome sequence of Lentisphaera profundi SAORIC-696.</title>
        <authorList>
            <person name="Kim e."/>
            <person name="Cho J.-C."/>
            <person name="Choi A."/>
            <person name="Kang I."/>
        </authorList>
    </citation>
    <scope>NUCLEOTIDE SEQUENCE [LARGE SCALE GENOMIC DNA]</scope>
    <source>
        <strain evidence="1 2">SAORIC-696</strain>
    </source>
</reference>
<gene>
    <name evidence="1" type="ORF">PQO03_00065</name>
</gene>
<evidence type="ECO:0000313" key="2">
    <source>
        <dbReference type="Proteomes" id="UP001214250"/>
    </source>
</evidence>
<sequence length="116" mass="12923">MPTLLEEVNEQFAQWVTEESRQLRIIEESAANLVAAVKTHPARKPHLKRLRLAQKALENASEQCIHFTAIADFLNSQDDFNQLAPQGDILTQLSSLDLNPSISKVISSASLLITED</sequence>
<dbReference type="Proteomes" id="UP001214250">
    <property type="component" value="Chromosome 1"/>
</dbReference>
<protein>
    <submittedName>
        <fullName evidence="1">Uncharacterized protein</fullName>
    </submittedName>
</protein>